<dbReference type="OrthoDB" id="2578197at2"/>
<reference evidence="2" key="1">
    <citation type="submission" date="2018-09" db="EMBL/GenBank/DDBJ databases">
        <authorList>
            <person name="Zhu H."/>
        </authorList>
    </citation>
    <scope>NUCLEOTIDE SEQUENCE [LARGE SCALE GENOMIC DNA]</scope>
    <source>
        <strain evidence="2">K2R23-3</strain>
    </source>
</reference>
<dbReference type="AlphaFoldDB" id="A0A385YZM4"/>
<accession>A0A385YZM4</accession>
<evidence type="ECO:0000313" key="1">
    <source>
        <dbReference type="EMBL" id="AYC30812.1"/>
    </source>
</evidence>
<evidence type="ECO:0000313" key="2">
    <source>
        <dbReference type="Proteomes" id="UP000265725"/>
    </source>
</evidence>
<name>A0A385YZM4_9BACL</name>
<gene>
    <name evidence="1" type="ORF">D3873_08880</name>
</gene>
<dbReference type="KEGG" id="paek:D3873_08880"/>
<dbReference type="Proteomes" id="UP000265725">
    <property type="component" value="Chromosome"/>
</dbReference>
<sequence length="97" mass="11656">MECDCNERYGTDIDSYKLFEELKSFFDEQVKKNVFKDIPVTEPFYVGHSDVQDIRWYATKWYKCNVCGCLWEFDYPDFPAKGFVRKFENGLYLSDSR</sequence>
<protein>
    <submittedName>
        <fullName evidence="1">Uncharacterized protein</fullName>
    </submittedName>
</protein>
<proteinExistence type="predicted"/>
<organism evidence="1 2">
    <name type="scientific">Paenisporosarcina cavernae</name>
    <dbReference type="NCBI Taxonomy" id="2320858"/>
    <lineage>
        <taxon>Bacteria</taxon>
        <taxon>Bacillati</taxon>
        <taxon>Bacillota</taxon>
        <taxon>Bacilli</taxon>
        <taxon>Bacillales</taxon>
        <taxon>Caryophanaceae</taxon>
        <taxon>Paenisporosarcina</taxon>
    </lineage>
</organism>
<keyword evidence="2" id="KW-1185">Reference proteome</keyword>
<dbReference type="EMBL" id="CP032418">
    <property type="protein sequence ID" value="AYC30812.1"/>
    <property type="molecule type" value="Genomic_DNA"/>
</dbReference>